<evidence type="ECO:0000256" key="3">
    <source>
        <dbReference type="ARBA" id="ARBA00023274"/>
    </source>
</evidence>
<evidence type="ECO:0000256" key="6">
    <source>
        <dbReference type="SAM" id="MobiDB-lite"/>
    </source>
</evidence>
<dbReference type="Proteomes" id="UP000252345">
    <property type="component" value="Unassembled WGS sequence"/>
</dbReference>
<dbReference type="InterPro" id="IPR044957">
    <property type="entry name" value="Ribosomal_bL32_bact"/>
</dbReference>
<evidence type="ECO:0000313" key="8">
    <source>
        <dbReference type="Proteomes" id="UP000252345"/>
    </source>
</evidence>
<keyword evidence="2 5" id="KW-0689">Ribosomal protein</keyword>
<reference evidence="7 8" key="1">
    <citation type="submission" date="2017-10" db="EMBL/GenBank/DDBJ databases">
        <title>Bifidobacterium xylocopum sp. nov. and Bifidobacterium aemilianum sp. nov., from the carpenter bee (Xylocopa violacea) digestive tract.</title>
        <authorList>
            <person name="Alberoni D."/>
            <person name="Baffoni L."/>
            <person name="Di Gioia D."/>
            <person name="Gaggia F."/>
            <person name="Biavati B."/>
        </authorList>
    </citation>
    <scope>NUCLEOTIDE SEQUENCE [LARGE SCALE GENOMIC DNA]</scope>
    <source>
        <strain evidence="7 8">XV2</strain>
    </source>
</reference>
<keyword evidence="8" id="KW-1185">Reference proteome</keyword>
<evidence type="ECO:0000256" key="5">
    <source>
        <dbReference type="HAMAP-Rule" id="MF_00340"/>
    </source>
</evidence>
<proteinExistence type="inferred from homology"/>
<dbReference type="OrthoDB" id="9807363at2"/>
<keyword evidence="3 5" id="KW-0687">Ribonucleoprotein</keyword>
<dbReference type="GO" id="GO:0015934">
    <property type="term" value="C:large ribosomal subunit"/>
    <property type="evidence" value="ECO:0007669"/>
    <property type="project" value="InterPro"/>
</dbReference>
<evidence type="ECO:0000256" key="2">
    <source>
        <dbReference type="ARBA" id="ARBA00022980"/>
    </source>
</evidence>
<dbReference type="GO" id="GO:0003735">
    <property type="term" value="F:structural constituent of ribosome"/>
    <property type="evidence" value="ECO:0007669"/>
    <property type="project" value="InterPro"/>
</dbReference>
<evidence type="ECO:0000256" key="1">
    <source>
        <dbReference type="ARBA" id="ARBA00008560"/>
    </source>
</evidence>
<dbReference type="PANTHER" id="PTHR35534">
    <property type="entry name" value="50S RIBOSOMAL PROTEIN L32"/>
    <property type="match status" value="1"/>
</dbReference>
<evidence type="ECO:0000256" key="4">
    <source>
        <dbReference type="ARBA" id="ARBA00035178"/>
    </source>
</evidence>
<dbReference type="HAMAP" id="MF_00340">
    <property type="entry name" value="Ribosomal_bL32"/>
    <property type="match status" value="1"/>
</dbReference>
<protein>
    <recommendedName>
        <fullName evidence="4 5">Large ribosomal subunit protein bL32</fullName>
    </recommendedName>
</protein>
<accession>A0A366KBY0</accession>
<dbReference type="GO" id="GO:0006412">
    <property type="term" value="P:translation"/>
    <property type="evidence" value="ECO:0007669"/>
    <property type="project" value="UniProtKB-UniRule"/>
</dbReference>
<dbReference type="SUPFAM" id="SSF57829">
    <property type="entry name" value="Zn-binding ribosomal proteins"/>
    <property type="match status" value="1"/>
</dbReference>
<gene>
    <name evidence="5" type="primary">rpmF</name>
    <name evidence="7" type="ORF">CRD59_05050</name>
</gene>
<sequence>MALPKYKTSRANTHSRRANWKTQAVSTVTCPNCGAPTLPHMACPSCGTFRGRVYKDAMRSKFAAK</sequence>
<comment type="similarity">
    <text evidence="1 5">Belongs to the bacterial ribosomal protein bL32 family.</text>
</comment>
<comment type="caution">
    <text evidence="7">The sequence shown here is derived from an EMBL/GenBank/DDBJ whole genome shotgun (WGS) entry which is preliminary data.</text>
</comment>
<dbReference type="InterPro" id="IPR011332">
    <property type="entry name" value="Ribosomal_zn-bd"/>
</dbReference>
<evidence type="ECO:0000313" key="7">
    <source>
        <dbReference type="EMBL" id="RBP99246.1"/>
    </source>
</evidence>
<organism evidence="7 8">
    <name type="scientific">Bifidobacterium xylocopae</name>
    <dbReference type="NCBI Taxonomy" id="2493119"/>
    <lineage>
        <taxon>Bacteria</taxon>
        <taxon>Bacillati</taxon>
        <taxon>Actinomycetota</taxon>
        <taxon>Actinomycetes</taxon>
        <taxon>Bifidobacteriales</taxon>
        <taxon>Bifidobacteriaceae</taxon>
        <taxon>Bifidobacterium</taxon>
    </lineage>
</organism>
<dbReference type="InterPro" id="IPR002677">
    <property type="entry name" value="Ribosomal_bL32"/>
</dbReference>
<dbReference type="NCBIfam" id="TIGR01031">
    <property type="entry name" value="rpmF_bact"/>
    <property type="match status" value="1"/>
</dbReference>
<dbReference type="PANTHER" id="PTHR35534:SF1">
    <property type="entry name" value="LARGE RIBOSOMAL SUBUNIT PROTEIN BL32"/>
    <property type="match status" value="1"/>
</dbReference>
<dbReference type="EMBL" id="PDCH01000008">
    <property type="protein sequence ID" value="RBP99246.1"/>
    <property type="molecule type" value="Genomic_DNA"/>
</dbReference>
<dbReference type="RefSeq" id="WP_113853602.1">
    <property type="nucleotide sequence ID" value="NZ_PDCH01000008.1"/>
</dbReference>
<dbReference type="Pfam" id="PF01783">
    <property type="entry name" value="Ribosomal_L32p"/>
    <property type="match status" value="1"/>
</dbReference>
<dbReference type="AlphaFoldDB" id="A0A366KBY0"/>
<feature type="region of interest" description="Disordered" evidence="6">
    <location>
        <begin position="1"/>
        <end position="21"/>
    </location>
</feature>
<name>A0A366KBY0_9BIFI</name>